<evidence type="ECO:0000313" key="2">
    <source>
        <dbReference type="EMBL" id="ORJ23444.1"/>
    </source>
</evidence>
<reference evidence="2 3" key="1">
    <citation type="journal article" date="2017" name="Int. J. Syst. Evol. Microbiol.">
        <title>Rouxiella badensis sp. nov. and Rouxiella silvae sp. nov. isolated from peat bog soil in Germany and emendation of the genus description.</title>
        <authorList>
            <person name="Le Fleche-Mateos A."/>
            <person name="Kugler J.H."/>
            <person name="Hansen S.H."/>
            <person name="Syldatk C."/>
            <person name="Hausmann R."/>
            <person name="Lomprez F."/>
            <person name="Vandenbogaert M."/>
            <person name="Manuguerra J.C."/>
            <person name="Grimont P.A."/>
        </authorList>
    </citation>
    <scope>NUCLEOTIDE SEQUENCE [LARGE SCALE GENOMIC DNA]</scope>
    <source>
        <strain evidence="2 3">DSM 100043</strain>
    </source>
</reference>
<keyword evidence="1" id="KW-1133">Transmembrane helix</keyword>
<sequence>MNRQQFSPLPPLAVKACAVMLLLFVPLSILLVQGMGEKQRHQQTLDTHQALLVEHRQAAEKIYASQKAFDRRLPGKTQATPDMLPLSLIGKALREDVALVSVEVDNAQSQARLVVVTDSLNDLLDFTARLQKLAGKVELESHSSETAFKGRWQVKAALRMEYRHED</sequence>
<dbReference type="RefSeq" id="WP_084913276.1">
    <property type="nucleotide sequence ID" value="NZ_CAUQAZ010000025.1"/>
</dbReference>
<gene>
    <name evidence="2" type="ORF">BS640_21285</name>
</gene>
<keyword evidence="1" id="KW-0812">Transmembrane</keyword>
<dbReference type="Proteomes" id="UP000192536">
    <property type="component" value="Unassembled WGS sequence"/>
</dbReference>
<keyword evidence="1" id="KW-0472">Membrane</keyword>
<evidence type="ECO:0000256" key="1">
    <source>
        <dbReference type="SAM" id="Phobius"/>
    </source>
</evidence>
<dbReference type="EMBL" id="MRWE01000053">
    <property type="protein sequence ID" value="ORJ23444.1"/>
    <property type="molecule type" value="Genomic_DNA"/>
</dbReference>
<name>A0A1X0W9J8_9GAMM</name>
<dbReference type="STRING" id="1646377.BS640_21285"/>
<comment type="caution">
    <text evidence="2">The sequence shown here is derived from an EMBL/GenBank/DDBJ whole genome shotgun (WGS) entry which is preliminary data.</text>
</comment>
<feature type="transmembrane region" description="Helical" evidence="1">
    <location>
        <begin position="12"/>
        <end position="32"/>
    </location>
</feature>
<proteinExistence type="predicted"/>
<dbReference type="AlphaFoldDB" id="A0A1X0W9J8"/>
<organism evidence="2 3">
    <name type="scientific">Rouxiella badensis</name>
    <dbReference type="NCBI Taxonomy" id="1646377"/>
    <lineage>
        <taxon>Bacteria</taxon>
        <taxon>Pseudomonadati</taxon>
        <taxon>Pseudomonadota</taxon>
        <taxon>Gammaproteobacteria</taxon>
        <taxon>Enterobacterales</taxon>
        <taxon>Yersiniaceae</taxon>
        <taxon>Rouxiella</taxon>
    </lineage>
</organism>
<accession>A0A1X0W9J8</accession>
<evidence type="ECO:0000313" key="3">
    <source>
        <dbReference type="Proteomes" id="UP000192536"/>
    </source>
</evidence>
<protein>
    <submittedName>
        <fullName evidence="2">Uncharacterized protein</fullName>
    </submittedName>
</protein>
<keyword evidence="3" id="KW-1185">Reference proteome</keyword>